<dbReference type="Proteomes" id="UP001374803">
    <property type="component" value="Chromosome"/>
</dbReference>
<keyword evidence="2" id="KW-0482">Metalloprotease</keyword>
<feature type="transmembrane region" description="Helical" evidence="1">
    <location>
        <begin position="275"/>
        <end position="297"/>
    </location>
</feature>
<gene>
    <name evidence="2" type="ORF">LVJ94_37885</name>
</gene>
<dbReference type="PANTHER" id="PTHR36844:SF1">
    <property type="entry name" value="PROTEASE PRSW"/>
    <property type="match status" value="1"/>
</dbReference>
<feature type="transmembrane region" description="Helical" evidence="1">
    <location>
        <begin position="6"/>
        <end position="26"/>
    </location>
</feature>
<feature type="transmembrane region" description="Helical" evidence="1">
    <location>
        <begin position="317"/>
        <end position="338"/>
    </location>
</feature>
<dbReference type="EMBL" id="CP089983">
    <property type="protein sequence ID" value="WXB02670.1"/>
    <property type="molecule type" value="Genomic_DNA"/>
</dbReference>
<dbReference type="InterPro" id="IPR026898">
    <property type="entry name" value="PrsW"/>
</dbReference>
<sequence>MVFSFLRWFLPAVLPAVLLVVGVYHTDEEKEPIWLVSLVFILGAIFGGVAFYIEARAAAWTGLDIRASVSGEAGALLFLFAVVAPVREAAKVSATWAAFRTRHFDEPYDGLVYASAAALGFTVVENALLLRAHPTGGIWLARAALALPAHLFFACAWGYALGRSRQLKTPGALFPVTWVGSVAAHGLYIHFVYGRGPGALIATVPLLIGMAGVAWIGARDLRRRSNEGPVSSGPGSSDLGPRISFMPLEALSQPPSLRAVREALRRSEQPVKYRWIAYGALVTLGAMLVGLVLSILFGNWANVDFSLVDEHTVSTTAPVALLGAGLLGAFPVSGYLVARASNARTLLEPALATALALLATLLVLGLAAPVALVFALAFSPIAWGLACAGAWVGRGAKA</sequence>
<feature type="transmembrane region" description="Helical" evidence="1">
    <location>
        <begin position="199"/>
        <end position="218"/>
    </location>
</feature>
<feature type="transmembrane region" description="Helical" evidence="1">
    <location>
        <begin position="111"/>
        <end position="132"/>
    </location>
</feature>
<dbReference type="GO" id="GO:0008237">
    <property type="term" value="F:metallopeptidase activity"/>
    <property type="evidence" value="ECO:0007669"/>
    <property type="project" value="UniProtKB-KW"/>
</dbReference>
<evidence type="ECO:0000313" key="2">
    <source>
        <dbReference type="EMBL" id="WXB02670.1"/>
    </source>
</evidence>
<evidence type="ECO:0000313" key="3">
    <source>
        <dbReference type="Proteomes" id="UP001374803"/>
    </source>
</evidence>
<keyword evidence="1" id="KW-1133">Transmembrane helix</keyword>
<name>A0ABZ2L0C2_9BACT</name>
<feature type="transmembrane region" description="Helical" evidence="1">
    <location>
        <begin position="374"/>
        <end position="393"/>
    </location>
</feature>
<feature type="transmembrane region" description="Helical" evidence="1">
    <location>
        <begin position="350"/>
        <end position="368"/>
    </location>
</feature>
<feature type="transmembrane region" description="Helical" evidence="1">
    <location>
        <begin position="73"/>
        <end position="90"/>
    </location>
</feature>
<dbReference type="Pfam" id="PF13367">
    <property type="entry name" value="PrsW-protease"/>
    <property type="match status" value="1"/>
</dbReference>
<feature type="transmembrane region" description="Helical" evidence="1">
    <location>
        <begin position="172"/>
        <end position="193"/>
    </location>
</feature>
<organism evidence="2 3">
    <name type="scientific">Pendulispora rubella</name>
    <dbReference type="NCBI Taxonomy" id="2741070"/>
    <lineage>
        <taxon>Bacteria</taxon>
        <taxon>Pseudomonadati</taxon>
        <taxon>Myxococcota</taxon>
        <taxon>Myxococcia</taxon>
        <taxon>Myxococcales</taxon>
        <taxon>Sorangiineae</taxon>
        <taxon>Pendulisporaceae</taxon>
        <taxon>Pendulispora</taxon>
    </lineage>
</organism>
<keyword evidence="1" id="KW-0812">Transmembrane</keyword>
<evidence type="ECO:0000256" key="1">
    <source>
        <dbReference type="SAM" id="Phobius"/>
    </source>
</evidence>
<reference evidence="2" key="1">
    <citation type="submission" date="2021-12" db="EMBL/GenBank/DDBJ databases">
        <title>Discovery of the Pendulisporaceae a myxobacterial family with distinct sporulation behavior and unique specialized metabolism.</title>
        <authorList>
            <person name="Garcia R."/>
            <person name="Popoff A."/>
            <person name="Bader C.D."/>
            <person name="Loehr J."/>
            <person name="Walesch S."/>
            <person name="Walt C."/>
            <person name="Boldt J."/>
            <person name="Bunk B."/>
            <person name="Haeckl F.J.F.P.J."/>
            <person name="Gunesch A.P."/>
            <person name="Birkelbach J."/>
            <person name="Nuebel U."/>
            <person name="Pietschmann T."/>
            <person name="Bach T."/>
            <person name="Mueller R."/>
        </authorList>
    </citation>
    <scope>NUCLEOTIDE SEQUENCE</scope>
    <source>
        <strain evidence="2">MSr11367</strain>
    </source>
</reference>
<proteinExistence type="predicted"/>
<dbReference type="PANTHER" id="PTHR36844">
    <property type="entry name" value="PROTEASE PRSW"/>
    <property type="match status" value="1"/>
</dbReference>
<dbReference type="RefSeq" id="WP_394832299.1">
    <property type="nucleotide sequence ID" value="NZ_CP089929.1"/>
</dbReference>
<accession>A0ABZ2L0C2</accession>
<keyword evidence="3" id="KW-1185">Reference proteome</keyword>
<feature type="transmembrane region" description="Helical" evidence="1">
    <location>
        <begin position="138"/>
        <end position="160"/>
    </location>
</feature>
<feature type="transmembrane region" description="Helical" evidence="1">
    <location>
        <begin position="33"/>
        <end position="53"/>
    </location>
</feature>
<keyword evidence="2" id="KW-0378">Hydrolase</keyword>
<keyword evidence="1" id="KW-0472">Membrane</keyword>
<protein>
    <submittedName>
        <fullName evidence="2">PrsW family intramembrane metalloprotease</fullName>
    </submittedName>
</protein>
<keyword evidence="2" id="KW-0645">Protease</keyword>